<gene>
    <name evidence="6" type="ORF">Q0N40_05410</name>
</gene>
<name>A0AAU0PZP0_9CORY</name>
<dbReference type="SUPFAM" id="SSF56281">
    <property type="entry name" value="Metallo-hydrolase/oxidoreductase"/>
    <property type="match status" value="1"/>
</dbReference>
<keyword evidence="2" id="KW-0479">Metal-binding</keyword>
<dbReference type="EMBL" id="CP137757">
    <property type="protein sequence ID" value="WPF24027.1"/>
    <property type="molecule type" value="Genomic_DNA"/>
</dbReference>
<evidence type="ECO:0000313" key="6">
    <source>
        <dbReference type="EMBL" id="WPF24027.1"/>
    </source>
</evidence>
<proteinExistence type="predicted"/>
<dbReference type="PANTHER" id="PTHR46233">
    <property type="entry name" value="HYDROXYACYLGLUTATHIONE HYDROLASE GLOC"/>
    <property type="match status" value="1"/>
</dbReference>
<evidence type="ECO:0000256" key="3">
    <source>
        <dbReference type="ARBA" id="ARBA00022801"/>
    </source>
</evidence>
<dbReference type="Proteomes" id="UP001174314">
    <property type="component" value="Chromosome"/>
</dbReference>
<dbReference type="InterPro" id="IPR051453">
    <property type="entry name" value="MBL_Glyoxalase_II"/>
</dbReference>
<dbReference type="InterPro" id="IPR001279">
    <property type="entry name" value="Metallo-B-lactamas"/>
</dbReference>
<dbReference type="AlphaFoldDB" id="A0AAU0PZP0"/>
<evidence type="ECO:0000256" key="1">
    <source>
        <dbReference type="ARBA" id="ARBA00001947"/>
    </source>
</evidence>
<dbReference type="CDD" id="cd06262">
    <property type="entry name" value="metallo-hydrolase-like_MBL-fold"/>
    <property type="match status" value="1"/>
</dbReference>
<dbReference type="Pfam" id="PF00753">
    <property type="entry name" value="Lactamase_B"/>
    <property type="match status" value="1"/>
</dbReference>
<reference evidence="6 7" key="1">
    <citation type="submission" date="2023-10" db="EMBL/GenBank/DDBJ databases">
        <title>complete genome sequence of Corynebacterium pseudokroppenstedtii P15-C1.</title>
        <authorList>
            <person name="Bruggemann H."/>
            <person name="Poehlein A."/>
        </authorList>
    </citation>
    <scope>NUCLEOTIDE SEQUENCE [LARGE SCALE GENOMIC DNA]</scope>
    <source>
        <strain evidence="6 7">P15_C1</strain>
    </source>
</reference>
<dbReference type="GO" id="GO:0016787">
    <property type="term" value="F:hydrolase activity"/>
    <property type="evidence" value="ECO:0007669"/>
    <property type="project" value="UniProtKB-KW"/>
</dbReference>
<organism evidence="6 7">
    <name type="scientific">Corynebacterium pseudokroppenstedtii</name>
    <dbReference type="NCBI Taxonomy" id="2804917"/>
    <lineage>
        <taxon>Bacteria</taxon>
        <taxon>Bacillati</taxon>
        <taxon>Actinomycetota</taxon>
        <taxon>Actinomycetes</taxon>
        <taxon>Mycobacteriales</taxon>
        <taxon>Corynebacteriaceae</taxon>
        <taxon>Corynebacterium</taxon>
    </lineage>
</organism>
<feature type="domain" description="Metallo-beta-lactamase" evidence="5">
    <location>
        <begin position="16"/>
        <end position="218"/>
    </location>
</feature>
<dbReference type="KEGG" id="cpsk:Q0N40_05410"/>
<protein>
    <submittedName>
        <fullName evidence="6">MBL fold metallo-hydrolase</fullName>
    </submittedName>
</protein>
<keyword evidence="3" id="KW-0378">Hydrolase</keyword>
<accession>A0AAU0PZP0</accession>
<evidence type="ECO:0000256" key="4">
    <source>
        <dbReference type="ARBA" id="ARBA00022833"/>
    </source>
</evidence>
<dbReference type="Gene3D" id="3.60.15.10">
    <property type="entry name" value="Ribonuclease Z/Hydroxyacylglutathione hydrolase-like"/>
    <property type="match status" value="1"/>
</dbReference>
<dbReference type="InterPro" id="IPR036866">
    <property type="entry name" value="RibonucZ/Hydroxyglut_hydro"/>
</dbReference>
<keyword evidence="7" id="KW-1185">Reference proteome</keyword>
<evidence type="ECO:0000259" key="5">
    <source>
        <dbReference type="SMART" id="SM00849"/>
    </source>
</evidence>
<evidence type="ECO:0000256" key="2">
    <source>
        <dbReference type="ARBA" id="ARBA00022723"/>
    </source>
</evidence>
<dbReference type="PANTHER" id="PTHR46233:SF3">
    <property type="entry name" value="HYDROXYACYLGLUTATHIONE HYDROLASE GLOC"/>
    <property type="match status" value="1"/>
</dbReference>
<dbReference type="SMART" id="SM00849">
    <property type="entry name" value="Lactamase_B"/>
    <property type="match status" value="1"/>
</dbReference>
<keyword evidence="4" id="KW-0862">Zinc</keyword>
<sequence>MTNDVTITMTTVGALSTNCYICTRGNEAIVIDPGHGAHVPVLSYMEDHDLTVTGVYLTHGHLDHSRDAGIIANRFSVPVWLHEADVFMLEDSDGAFRDIDRILDHAHMEQPERVEHYDISWMDDSVTDRQHGIYPEVVIGGQTTLETAVGTFTIVGAPGHSPGSTMLFRGETCFGGDVLFRGGIGRTDLPGSNPHSMKSTLADVVKKLPQETVILPGHGPSTTIGEELQQNPFLRGL</sequence>
<evidence type="ECO:0000313" key="7">
    <source>
        <dbReference type="Proteomes" id="UP001174314"/>
    </source>
</evidence>
<dbReference type="RefSeq" id="WP_221923776.1">
    <property type="nucleotide sequence ID" value="NZ_CP137757.1"/>
</dbReference>
<comment type="cofactor">
    <cofactor evidence="1">
        <name>Zn(2+)</name>
        <dbReference type="ChEBI" id="CHEBI:29105"/>
    </cofactor>
</comment>
<dbReference type="GO" id="GO:0046872">
    <property type="term" value="F:metal ion binding"/>
    <property type="evidence" value="ECO:0007669"/>
    <property type="project" value="UniProtKB-KW"/>
</dbReference>